<dbReference type="FunFam" id="3.40.50.300:FF:000269">
    <property type="entry name" value="ATP-dependent RNA helicase SUPV3L1, mitochondrial"/>
    <property type="match status" value="1"/>
</dbReference>
<keyword evidence="8" id="KW-0496">Mitochondrion</keyword>
<evidence type="ECO:0000256" key="2">
    <source>
        <dbReference type="ARBA" id="ARBA00012552"/>
    </source>
</evidence>
<evidence type="ECO:0000256" key="8">
    <source>
        <dbReference type="ARBA" id="ARBA00023128"/>
    </source>
</evidence>
<dbReference type="CDD" id="cd18805">
    <property type="entry name" value="SF2_C_suv3"/>
    <property type="match status" value="1"/>
</dbReference>
<dbReference type="InterPro" id="IPR001650">
    <property type="entry name" value="Helicase_C-like"/>
</dbReference>
<dbReference type="Gene3D" id="1.20.272.40">
    <property type="match status" value="1"/>
</dbReference>
<organism evidence="12 13">
    <name type="scientific">Thalassiosira oceanica</name>
    <name type="common">Marine diatom</name>
    <dbReference type="NCBI Taxonomy" id="159749"/>
    <lineage>
        <taxon>Eukaryota</taxon>
        <taxon>Sar</taxon>
        <taxon>Stramenopiles</taxon>
        <taxon>Ochrophyta</taxon>
        <taxon>Bacillariophyta</taxon>
        <taxon>Coscinodiscophyceae</taxon>
        <taxon>Thalassiosirophycidae</taxon>
        <taxon>Thalassiosirales</taxon>
        <taxon>Thalassiosiraceae</taxon>
        <taxon>Thalassiosira</taxon>
    </lineage>
</organism>
<keyword evidence="13" id="KW-1185">Reference proteome</keyword>
<dbReference type="PROSITE" id="PS51192">
    <property type="entry name" value="HELICASE_ATP_BIND_1"/>
    <property type="match status" value="1"/>
</dbReference>
<dbReference type="EC" id="3.6.4.13" evidence="2"/>
<reference evidence="12 13" key="1">
    <citation type="journal article" date="2012" name="Genome Biol.">
        <title>Genome and low-iron response of an oceanic diatom adapted to chronic iron limitation.</title>
        <authorList>
            <person name="Lommer M."/>
            <person name="Specht M."/>
            <person name="Roy A.S."/>
            <person name="Kraemer L."/>
            <person name="Andreson R."/>
            <person name="Gutowska M.A."/>
            <person name="Wolf J."/>
            <person name="Bergner S.V."/>
            <person name="Schilhabel M.B."/>
            <person name="Klostermeier U.C."/>
            <person name="Beiko R.G."/>
            <person name="Rosenstiel P."/>
            <person name="Hippler M."/>
            <person name="Laroche J."/>
        </authorList>
    </citation>
    <scope>NUCLEOTIDE SEQUENCE [LARGE SCALE GENOMIC DNA]</scope>
    <source>
        <strain evidence="12 13">CCMP1005</strain>
    </source>
</reference>
<dbReference type="Pfam" id="PF22527">
    <property type="entry name" value="DEXQc_Suv3"/>
    <property type="match status" value="1"/>
</dbReference>
<feature type="domain" description="Helicase ATP-binding" evidence="10">
    <location>
        <begin position="172"/>
        <end position="286"/>
    </location>
</feature>
<keyword evidence="7" id="KW-0809">Transit peptide</keyword>
<dbReference type="PANTHER" id="PTHR12131:SF1">
    <property type="entry name" value="ATP-DEPENDENT RNA HELICASE SUPV3L1, MITOCHONDRIAL-RELATED"/>
    <property type="match status" value="1"/>
</dbReference>
<name>K0TG25_THAOC</name>
<dbReference type="GO" id="GO:0016787">
    <property type="term" value="F:hydrolase activity"/>
    <property type="evidence" value="ECO:0007669"/>
    <property type="project" value="UniProtKB-KW"/>
</dbReference>
<dbReference type="FunFam" id="3.40.50.300:FF:000957">
    <property type="entry name" value="ATP-dependent RNA helicase SUV3L, mitochondrial"/>
    <property type="match status" value="1"/>
</dbReference>
<evidence type="ECO:0000259" key="10">
    <source>
        <dbReference type="PROSITE" id="PS51192"/>
    </source>
</evidence>
<dbReference type="Gene3D" id="3.40.50.300">
    <property type="entry name" value="P-loop containing nucleotide triphosphate hydrolases"/>
    <property type="match status" value="2"/>
</dbReference>
<keyword evidence="5" id="KW-0347">Helicase</keyword>
<dbReference type="PANTHER" id="PTHR12131">
    <property type="entry name" value="ATP-DEPENDENT RNA AND DNA HELICASE"/>
    <property type="match status" value="1"/>
</dbReference>
<keyword evidence="6" id="KW-0067">ATP-binding</keyword>
<gene>
    <name evidence="12" type="ORF">THAOC_09261</name>
</gene>
<evidence type="ECO:0000313" key="13">
    <source>
        <dbReference type="Proteomes" id="UP000266841"/>
    </source>
</evidence>
<keyword evidence="4" id="KW-0378">Hydrolase</keyword>
<evidence type="ECO:0000256" key="1">
    <source>
        <dbReference type="ARBA" id="ARBA00004173"/>
    </source>
</evidence>
<dbReference type="SUPFAM" id="SSF52540">
    <property type="entry name" value="P-loop containing nucleoside triphosphate hydrolases"/>
    <property type="match status" value="1"/>
</dbReference>
<evidence type="ECO:0000313" key="12">
    <source>
        <dbReference type="EMBL" id="EJK69477.1"/>
    </source>
</evidence>
<dbReference type="GO" id="GO:0045025">
    <property type="term" value="C:mitochondrial degradosome"/>
    <property type="evidence" value="ECO:0007669"/>
    <property type="project" value="TreeGrafter"/>
</dbReference>
<evidence type="ECO:0000256" key="9">
    <source>
        <dbReference type="ARBA" id="ARBA00047984"/>
    </source>
</evidence>
<dbReference type="PROSITE" id="PS51194">
    <property type="entry name" value="HELICASE_CTER"/>
    <property type="match status" value="1"/>
</dbReference>
<evidence type="ECO:0000256" key="6">
    <source>
        <dbReference type="ARBA" id="ARBA00022840"/>
    </source>
</evidence>
<dbReference type="InterPro" id="IPR044774">
    <property type="entry name" value="Suv3_DEXQc"/>
</dbReference>
<evidence type="ECO:0000256" key="3">
    <source>
        <dbReference type="ARBA" id="ARBA00022741"/>
    </source>
</evidence>
<keyword evidence="3" id="KW-0547">Nucleotide-binding</keyword>
<evidence type="ECO:0000256" key="7">
    <source>
        <dbReference type="ARBA" id="ARBA00022946"/>
    </source>
</evidence>
<dbReference type="Proteomes" id="UP000266841">
    <property type="component" value="Unassembled WGS sequence"/>
</dbReference>
<dbReference type="GO" id="GO:0003724">
    <property type="term" value="F:RNA helicase activity"/>
    <property type="evidence" value="ECO:0007669"/>
    <property type="project" value="UniProtKB-EC"/>
</dbReference>
<dbReference type="Pfam" id="PF00271">
    <property type="entry name" value="Helicase_C"/>
    <property type="match status" value="1"/>
</dbReference>
<comment type="catalytic activity">
    <reaction evidence="9">
        <text>ATP + H2O = ADP + phosphate + H(+)</text>
        <dbReference type="Rhea" id="RHEA:13065"/>
        <dbReference type="ChEBI" id="CHEBI:15377"/>
        <dbReference type="ChEBI" id="CHEBI:15378"/>
        <dbReference type="ChEBI" id="CHEBI:30616"/>
        <dbReference type="ChEBI" id="CHEBI:43474"/>
        <dbReference type="ChEBI" id="CHEBI:456216"/>
        <dbReference type="EC" id="3.6.4.13"/>
    </reaction>
</comment>
<dbReference type="EMBL" id="AGNL01010008">
    <property type="protein sequence ID" value="EJK69477.1"/>
    <property type="molecule type" value="Genomic_DNA"/>
</dbReference>
<dbReference type="OrthoDB" id="6692397at2759"/>
<dbReference type="InterPro" id="IPR055206">
    <property type="entry name" value="DEXQc_SUV3"/>
</dbReference>
<evidence type="ECO:0000256" key="5">
    <source>
        <dbReference type="ARBA" id="ARBA00022806"/>
    </source>
</evidence>
<feature type="non-terminal residue" evidence="12">
    <location>
        <position position="1"/>
    </location>
</feature>
<protein>
    <recommendedName>
        <fullName evidence="2">RNA helicase</fullName>
        <ecNumber evidence="2">3.6.4.13</ecNumber>
    </recommendedName>
</protein>
<dbReference type="AlphaFoldDB" id="K0TG25"/>
<dbReference type="InterPro" id="IPR050699">
    <property type="entry name" value="RNA-DNA_Helicase"/>
</dbReference>
<evidence type="ECO:0000259" key="11">
    <source>
        <dbReference type="PROSITE" id="PS51194"/>
    </source>
</evidence>
<proteinExistence type="predicted"/>
<accession>K0TG25</accession>
<dbReference type="GO" id="GO:0005524">
    <property type="term" value="F:ATP binding"/>
    <property type="evidence" value="ECO:0007669"/>
    <property type="project" value="UniProtKB-KW"/>
</dbReference>
<evidence type="ECO:0000256" key="4">
    <source>
        <dbReference type="ARBA" id="ARBA00022801"/>
    </source>
</evidence>
<comment type="caution">
    <text evidence="12">The sequence shown here is derived from an EMBL/GenBank/DDBJ whole genome shotgun (WGS) entry which is preliminary data.</text>
</comment>
<dbReference type="eggNOG" id="KOG0953">
    <property type="taxonomic scope" value="Eukaryota"/>
</dbReference>
<dbReference type="InterPro" id="IPR014001">
    <property type="entry name" value="Helicase_ATP-bd"/>
</dbReference>
<dbReference type="GO" id="GO:0000965">
    <property type="term" value="P:mitochondrial RNA 3'-end processing"/>
    <property type="evidence" value="ECO:0007669"/>
    <property type="project" value="TreeGrafter"/>
</dbReference>
<comment type="subcellular location">
    <subcellularLocation>
        <location evidence="1">Mitochondrion</location>
    </subcellularLocation>
</comment>
<feature type="domain" description="Helicase C-terminal" evidence="11">
    <location>
        <begin position="337"/>
        <end position="495"/>
    </location>
</feature>
<dbReference type="InterPro" id="IPR027417">
    <property type="entry name" value="P-loop_NTPase"/>
</dbReference>
<sequence length="617" mass="68637">GEDTALQVLGELEAVMDGLSVDSMDAFGEMSEVVRQSEQLKSKMDRPNPTSSQLDTIESKLDAAAKFLGSPKSTKSATAAEIDAQLKKVNAIRSSADRLGEELKRLEDEMGELVRPMSGEDFQRASDAIESISRRLAPSLALLVSERRSECEHYREMESHTDLTRPWEWYPRARLDRRRIVFHAGPTNSGKTYNALERLKRAGRGVYLAPLRLLAAECYTELNRDGVYCSLLTGQEQRTVPFATHTSSTVELADLDEDYDVVVIDEIQMIQDEFRGYAWSRALMGMRCKEIHVCGGPEAVDLVKKIAKNCNDDFEVRRYERFTKLAVEDSSLAASPSAKGAYSNVKKGDCVVAFAKKDIFAIKREIERDTSHKCCVIYGSLPPEIRTEQARLFNDQDSDYDILVASDAIGMGLNLAIRRIILNSIYKNNGETIVKLDHSSCKQIAGRAGRRNSPFPNGVVTTRCPSDLKYLRTCMETDIEPLARAGLVPSPPHIALFSEQLTAYSGKSNMELHQVLEEKPGDRIALAQELPFANRAEVLTVHESCEGNGKVEPSGLSSAVERARATAAKDETVQMINEALAKEYLSLNHCYVAKDARVKKIYKNANPKIKADEIVRS</sequence>
<dbReference type="SMART" id="SM00490">
    <property type="entry name" value="HELICc"/>
    <property type="match status" value="1"/>
</dbReference>
<dbReference type="CDD" id="cd17913">
    <property type="entry name" value="DEXQc_Suv3"/>
    <property type="match status" value="1"/>
</dbReference>